<dbReference type="EMBL" id="LBFC01000003">
    <property type="protein sequence ID" value="ONN27997.1"/>
    <property type="molecule type" value="Genomic_DNA"/>
</dbReference>
<protein>
    <recommendedName>
        <fullName evidence="9">Bifunctional protein FolD</fullName>
    </recommendedName>
    <domain>
        <recommendedName>
            <fullName evidence="9">Methylenetetrahydrofolate dehydrogenase</fullName>
            <ecNumber evidence="9">1.5.1.5</ecNumber>
        </recommendedName>
    </domain>
    <domain>
        <recommendedName>
            <fullName evidence="9">Methenyltetrahydrofolate cyclohydrolase</fullName>
            <ecNumber evidence="9">3.5.4.9</ecNumber>
        </recommendedName>
    </domain>
</protein>
<keyword evidence="9" id="KW-0368">Histidine biosynthesis</keyword>
<dbReference type="Gene3D" id="3.40.50.720">
    <property type="entry name" value="NAD(P)-binding Rossmann-like Domain"/>
    <property type="match status" value="1"/>
</dbReference>
<keyword evidence="5 9" id="KW-0521">NADP</keyword>
<feature type="domain" description="Tetrahydrofolate dehydrogenase/cyclohydrolase NAD(P)-binding" evidence="11">
    <location>
        <begin position="129"/>
        <end position="268"/>
    </location>
</feature>
<evidence type="ECO:0000256" key="4">
    <source>
        <dbReference type="ARBA" id="ARBA00022801"/>
    </source>
</evidence>
<organism evidence="12 13">
    <name type="scientific">Thermosipho affectus</name>
    <dbReference type="NCBI Taxonomy" id="660294"/>
    <lineage>
        <taxon>Bacteria</taxon>
        <taxon>Thermotogati</taxon>
        <taxon>Thermotogota</taxon>
        <taxon>Thermotogae</taxon>
        <taxon>Thermotogales</taxon>
        <taxon>Fervidobacteriaceae</taxon>
        <taxon>Thermosipho</taxon>
    </lineage>
</organism>
<evidence type="ECO:0000256" key="1">
    <source>
        <dbReference type="ARBA" id="ARBA00004777"/>
    </source>
</evidence>
<dbReference type="PANTHER" id="PTHR48099">
    <property type="entry name" value="C-1-TETRAHYDROFOLATE SYNTHASE, CYTOPLASMIC-RELATED"/>
    <property type="match status" value="1"/>
</dbReference>
<dbReference type="EC" id="1.5.1.5" evidence="9"/>
<comment type="caution">
    <text evidence="12">The sequence shown here is derived from an EMBL/GenBank/DDBJ whole genome shotgun (WGS) entry which is preliminary data.</text>
</comment>
<dbReference type="EC" id="3.5.4.9" evidence="9"/>
<comment type="catalytic activity">
    <reaction evidence="9">
        <text>(6R)-5,10-methenyltetrahydrofolate + H2O = (6R)-10-formyltetrahydrofolate + H(+)</text>
        <dbReference type="Rhea" id="RHEA:23700"/>
        <dbReference type="ChEBI" id="CHEBI:15377"/>
        <dbReference type="ChEBI" id="CHEBI:15378"/>
        <dbReference type="ChEBI" id="CHEBI:57455"/>
        <dbReference type="ChEBI" id="CHEBI:195366"/>
        <dbReference type="EC" id="3.5.4.9"/>
    </reaction>
</comment>
<feature type="binding site" evidence="9">
    <location>
        <position position="222"/>
    </location>
    <ligand>
        <name>NADP(+)</name>
        <dbReference type="ChEBI" id="CHEBI:58349"/>
    </ligand>
</feature>
<accession>A0ABX3ILB7</accession>
<keyword evidence="9" id="KW-0028">Amino-acid biosynthesis</keyword>
<dbReference type="RefSeq" id="WP_075665239.1">
    <property type="nucleotide sequence ID" value="NZ_LBFC01000003.1"/>
</dbReference>
<dbReference type="InterPro" id="IPR046346">
    <property type="entry name" value="Aminoacid_DH-like_N_sf"/>
</dbReference>
<dbReference type="Pfam" id="PF00763">
    <property type="entry name" value="THF_DHG_CYH"/>
    <property type="match status" value="1"/>
</dbReference>
<evidence type="ECO:0000256" key="2">
    <source>
        <dbReference type="ARBA" id="ARBA00022563"/>
    </source>
</evidence>
<evidence type="ECO:0000256" key="9">
    <source>
        <dbReference type="HAMAP-Rule" id="MF_01576"/>
    </source>
</evidence>
<evidence type="ECO:0000313" key="12">
    <source>
        <dbReference type="EMBL" id="ONN27997.1"/>
    </source>
</evidence>
<keyword evidence="6 9" id="KW-0560">Oxidoreductase</keyword>
<evidence type="ECO:0000256" key="5">
    <source>
        <dbReference type="ARBA" id="ARBA00022857"/>
    </source>
</evidence>
<dbReference type="SUPFAM" id="SSF53223">
    <property type="entry name" value="Aminoacid dehydrogenase-like, N-terminal domain"/>
    <property type="match status" value="1"/>
</dbReference>
<dbReference type="InterPro" id="IPR000672">
    <property type="entry name" value="THF_DH/CycHdrlase"/>
</dbReference>
<dbReference type="InterPro" id="IPR036291">
    <property type="entry name" value="NAD(P)-bd_dom_sf"/>
</dbReference>
<keyword evidence="7 9" id="KW-0486">Methionine biosynthesis</keyword>
<comment type="caution">
    <text evidence="9">Lacks conserved residue(s) required for the propagation of feature annotation.</text>
</comment>
<evidence type="ECO:0000313" key="13">
    <source>
        <dbReference type="Proteomes" id="UP000242616"/>
    </source>
</evidence>
<comment type="pathway">
    <text evidence="1 9">One-carbon metabolism; tetrahydrofolate interconversion.</text>
</comment>
<keyword evidence="2 9" id="KW-0554">One-carbon metabolism</keyword>
<evidence type="ECO:0000259" key="10">
    <source>
        <dbReference type="Pfam" id="PF00763"/>
    </source>
</evidence>
<dbReference type="SUPFAM" id="SSF51735">
    <property type="entry name" value="NAD(P)-binding Rossmann-fold domains"/>
    <property type="match status" value="1"/>
</dbReference>
<evidence type="ECO:0000256" key="7">
    <source>
        <dbReference type="ARBA" id="ARBA00023167"/>
    </source>
</evidence>
<dbReference type="InterPro" id="IPR020630">
    <property type="entry name" value="THF_DH/CycHdrlase_cat_dom"/>
</dbReference>
<dbReference type="HAMAP" id="MF_01576">
    <property type="entry name" value="THF_DHG_CYH"/>
    <property type="match status" value="1"/>
</dbReference>
<evidence type="ECO:0000259" key="11">
    <source>
        <dbReference type="Pfam" id="PF02882"/>
    </source>
</evidence>
<dbReference type="Pfam" id="PF02882">
    <property type="entry name" value="THF_DHG_CYH_C"/>
    <property type="match status" value="1"/>
</dbReference>
<dbReference type="Proteomes" id="UP000242616">
    <property type="component" value="Unassembled WGS sequence"/>
</dbReference>
<dbReference type="PANTHER" id="PTHR48099:SF5">
    <property type="entry name" value="C-1-TETRAHYDROFOLATE SYNTHASE, CYTOPLASMIC"/>
    <property type="match status" value="1"/>
</dbReference>
<feature type="binding site" evidence="9">
    <location>
        <begin position="154"/>
        <end position="156"/>
    </location>
    <ligand>
        <name>NADP(+)</name>
        <dbReference type="ChEBI" id="CHEBI:58349"/>
    </ligand>
</feature>
<keyword evidence="8 9" id="KW-0511">Multifunctional enzyme</keyword>
<dbReference type="Gene3D" id="3.40.50.10860">
    <property type="entry name" value="Leucine Dehydrogenase, chain A, domain 1"/>
    <property type="match status" value="1"/>
</dbReference>
<sequence>MYIDVKPLYTQIRSELLKRIEKLRREPKLVVVTYKPDSSTISYLRSQEKSAKRFGLDYEIIEGKTPQHVIKLLRSFSDDEEIDGIFVTHPLPDVDEMEVFENLDPRKDIEGRHPYNLGMLAYGEEFFAPCTAEAVIKILESYTEIIGKNVVIVGRSNTVGKPLSLMLLRRDRSATVTVCHTKTKNLSEFTKKADIVVAAAGRPELITKEMVKENAVVIDVGINVTENGIVGDVAKEVSDIAKVTPVPGGVGKITTVLLMEHLVKAAERINF</sequence>
<dbReference type="CDD" id="cd01080">
    <property type="entry name" value="NAD_bind_m-THF_DH_Cyclohyd"/>
    <property type="match status" value="1"/>
</dbReference>
<dbReference type="PRINTS" id="PR00085">
    <property type="entry name" value="THFDHDRGNASE"/>
</dbReference>
<keyword evidence="13" id="KW-1185">Reference proteome</keyword>
<comment type="function">
    <text evidence="9">Catalyzes the oxidation of 5,10-methylenetetrahydrofolate to 5,10-methenyltetrahydrofolate and then the hydrolysis of 5,10-methenyltetrahydrofolate to 10-formyltetrahydrofolate.</text>
</comment>
<keyword evidence="4 9" id="KW-0378">Hydrolase</keyword>
<evidence type="ECO:0000256" key="6">
    <source>
        <dbReference type="ARBA" id="ARBA00023002"/>
    </source>
</evidence>
<proteinExistence type="inferred from homology"/>
<keyword evidence="3 9" id="KW-0658">Purine biosynthesis</keyword>
<gene>
    <name evidence="9" type="primary">folD</name>
    <name evidence="12" type="ORF">XJ44_01065</name>
</gene>
<comment type="similarity">
    <text evidence="9">Belongs to the tetrahydrofolate dehydrogenase/cyclohydrolase family.</text>
</comment>
<dbReference type="InterPro" id="IPR020631">
    <property type="entry name" value="THF_DH/CycHdrlase_NAD-bd_dom"/>
</dbReference>
<comment type="catalytic activity">
    <reaction evidence="9">
        <text>(6R)-5,10-methylene-5,6,7,8-tetrahydrofolate + NADP(+) = (6R)-5,10-methenyltetrahydrofolate + NADPH</text>
        <dbReference type="Rhea" id="RHEA:22812"/>
        <dbReference type="ChEBI" id="CHEBI:15636"/>
        <dbReference type="ChEBI" id="CHEBI:57455"/>
        <dbReference type="ChEBI" id="CHEBI:57783"/>
        <dbReference type="ChEBI" id="CHEBI:58349"/>
        <dbReference type="EC" id="1.5.1.5"/>
    </reaction>
</comment>
<evidence type="ECO:0000256" key="3">
    <source>
        <dbReference type="ARBA" id="ARBA00022755"/>
    </source>
</evidence>
<reference evidence="12 13" key="1">
    <citation type="submission" date="2015-06" db="EMBL/GenBank/DDBJ databases">
        <title>Genome sequencing of Thermotogales isolates from hydrothermal vents.</title>
        <authorList>
            <person name="Haverkamp T.H."/>
            <person name="Kublanov I.V."/>
            <person name="Nesbo C.L."/>
        </authorList>
    </citation>
    <scope>NUCLEOTIDE SEQUENCE [LARGE SCALE GENOMIC DNA]</scope>
    <source>
        <strain evidence="13">ik275mar</strain>
    </source>
</reference>
<feature type="domain" description="Tetrahydrofolate dehydrogenase/cyclohydrolase catalytic" evidence="10">
    <location>
        <begin position="3"/>
        <end position="110"/>
    </location>
</feature>
<name>A0ABX3ILB7_9BACT</name>
<comment type="subunit">
    <text evidence="9">Homodimer.</text>
</comment>
<evidence type="ECO:0000256" key="8">
    <source>
        <dbReference type="ARBA" id="ARBA00023268"/>
    </source>
</evidence>